<dbReference type="Pfam" id="PF07727">
    <property type="entry name" value="RVT_2"/>
    <property type="match status" value="1"/>
</dbReference>
<dbReference type="PANTHER" id="PTHR11439:SF470">
    <property type="entry name" value="CYSTEINE-RICH RLK (RECEPTOR-LIKE PROTEIN KINASE) 8"/>
    <property type="match status" value="1"/>
</dbReference>
<name>A0A6P9E7W4_JUGRE</name>
<dbReference type="GeneID" id="118347655"/>
<proteinExistence type="predicted"/>
<sequence>MGHKYYNLISFVASQFQVSSFAELLKAFLYSYTLMSSDSSQIEWFISKLARQFSIKDLGHLHHFLGLEVHKLDNGLLISQNHYAQTLLQCVEMIGCKPISTPISSKGQQLSSSTELFIDSTYYSSIVGSLQYLTFTRPDLSFSMPTNYAYQFMQAPTATHFRLMKIILKYVQGTANFNTRLLADSTLNLYAYSNVDWACCPLTRHSISCYYTFLCSNLISLRAKKQATLACSSAEAKH</sequence>
<dbReference type="InParanoid" id="A0A6P9E7W4"/>
<dbReference type="InterPro" id="IPR013103">
    <property type="entry name" value="RVT_2"/>
</dbReference>
<protein>
    <submittedName>
        <fullName evidence="3">Uncharacterized mitochondrial protein AtMg00810-like</fullName>
    </submittedName>
</protein>
<evidence type="ECO:0000313" key="2">
    <source>
        <dbReference type="Proteomes" id="UP000235220"/>
    </source>
</evidence>
<dbReference type="AlphaFoldDB" id="A0A6P9E7W4"/>
<gene>
    <name evidence="3" type="primary">LOC118347655</name>
</gene>
<evidence type="ECO:0000313" key="3">
    <source>
        <dbReference type="RefSeq" id="XP_035543559.1"/>
    </source>
</evidence>
<dbReference type="OrthoDB" id="1727805at2759"/>
<dbReference type="PANTHER" id="PTHR11439">
    <property type="entry name" value="GAG-POL-RELATED RETROTRANSPOSON"/>
    <property type="match status" value="1"/>
</dbReference>
<accession>A0A6P9E7W4</accession>
<evidence type="ECO:0000259" key="1">
    <source>
        <dbReference type="Pfam" id="PF07727"/>
    </source>
</evidence>
<dbReference type="KEGG" id="jre:118347655"/>
<dbReference type="RefSeq" id="XP_035543559.1">
    <property type="nucleotide sequence ID" value="XM_035687666.1"/>
</dbReference>
<feature type="domain" description="Reverse transcriptase Ty1/copia-type" evidence="1">
    <location>
        <begin position="33"/>
        <end position="103"/>
    </location>
</feature>
<keyword evidence="2" id="KW-1185">Reference proteome</keyword>
<dbReference type="Proteomes" id="UP000235220">
    <property type="component" value="Chromosome 2"/>
</dbReference>
<organism evidence="2 3">
    <name type="scientific">Juglans regia</name>
    <name type="common">English walnut</name>
    <dbReference type="NCBI Taxonomy" id="51240"/>
    <lineage>
        <taxon>Eukaryota</taxon>
        <taxon>Viridiplantae</taxon>
        <taxon>Streptophyta</taxon>
        <taxon>Embryophyta</taxon>
        <taxon>Tracheophyta</taxon>
        <taxon>Spermatophyta</taxon>
        <taxon>Magnoliopsida</taxon>
        <taxon>eudicotyledons</taxon>
        <taxon>Gunneridae</taxon>
        <taxon>Pentapetalae</taxon>
        <taxon>rosids</taxon>
        <taxon>fabids</taxon>
        <taxon>Fagales</taxon>
        <taxon>Juglandaceae</taxon>
        <taxon>Juglans</taxon>
    </lineage>
</organism>
<reference evidence="3" key="1">
    <citation type="submission" date="2025-08" db="UniProtKB">
        <authorList>
            <consortium name="RefSeq"/>
        </authorList>
    </citation>
    <scope>IDENTIFICATION</scope>
    <source>
        <tissue evidence="3">Leaves</tissue>
    </source>
</reference>